<dbReference type="Gene3D" id="1.10.3620.10">
    <property type="entry name" value="YdcF like domain"/>
    <property type="match status" value="1"/>
</dbReference>
<accession>A0A0D2FBC7</accession>
<evidence type="ECO:0000313" key="1">
    <source>
        <dbReference type="EMBL" id="KIW65323.1"/>
    </source>
</evidence>
<organism evidence="1 2">
    <name type="scientific">Phialophora macrospora</name>
    <dbReference type="NCBI Taxonomy" id="1851006"/>
    <lineage>
        <taxon>Eukaryota</taxon>
        <taxon>Fungi</taxon>
        <taxon>Dikarya</taxon>
        <taxon>Ascomycota</taxon>
        <taxon>Pezizomycotina</taxon>
        <taxon>Eurotiomycetes</taxon>
        <taxon>Chaetothyriomycetidae</taxon>
        <taxon>Chaetothyriales</taxon>
        <taxon>Herpotrichiellaceae</taxon>
        <taxon>Phialophora</taxon>
    </lineage>
</organism>
<dbReference type="Gene3D" id="3.40.50.620">
    <property type="entry name" value="HUPs"/>
    <property type="match status" value="1"/>
</dbReference>
<dbReference type="InterPro" id="IPR014729">
    <property type="entry name" value="Rossmann-like_a/b/a_fold"/>
</dbReference>
<protein>
    <submittedName>
        <fullName evidence="1">Uncharacterized protein</fullName>
    </submittedName>
</protein>
<dbReference type="HOGENOM" id="CLU_084257_0_0_1"/>
<name>A0A0D2FBC7_9EURO</name>
<dbReference type="PANTHER" id="PTHR30336">
    <property type="entry name" value="INNER MEMBRANE PROTEIN, PROBABLE PERMEASE"/>
    <property type="match status" value="1"/>
</dbReference>
<keyword evidence="2" id="KW-1185">Reference proteome</keyword>
<dbReference type="GO" id="GO:0005886">
    <property type="term" value="C:plasma membrane"/>
    <property type="evidence" value="ECO:0007669"/>
    <property type="project" value="TreeGrafter"/>
</dbReference>
<reference evidence="1 2" key="1">
    <citation type="submission" date="2015-01" db="EMBL/GenBank/DDBJ databases">
        <title>The Genome Sequence of Capronia semiimmersa CBS27337.</title>
        <authorList>
            <consortium name="The Broad Institute Genomics Platform"/>
            <person name="Cuomo C."/>
            <person name="de Hoog S."/>
            <person name="Gorbushina A."/>
            <person name="Stielow B."/>
            <person name="Teixiera M."/>
            <person name="Abouelleil A."/>
            <person name="Chapman S.B."/>
            <person name="Priest M."/>
            <person name="Young S.K."/>
            <person name="Wortman J."/>
            <person name="Nusbaum C."/>
            <person name="Birren B."/>
        </authorList>
    </citation>
    <scope>NUCLEOTIDE SEQUENCE [LARGE SCALE GENOMIC DNA]</scope>
    <source>
        <strain evidence="1 2">CBS 27337</strain>
    </source>
</reference>
<sequence>MMALSEKDISDINTVSRFLACSQIPSLWTCDSVDVIAFCGNAILTIADHVFSALEARPELTRTLVICGGIGHSTQFLYRAVQGSRRYSVLADQAYGLPEAAVYELMLRRYYPKLAERIDNGETKLIIEDKSENCGANAIYTRRVLELHGITKIKSCIIVQDPTMSLRTLAAFQHTYQDLSPSPDFFACPTFIPKVCLDHDVPGNAHVLADSEESTNNIESAALWDNRRFFDLLMGEIPRLRDDENGYGPRGRNFIVHVDIPEEVEIAWARLQKVLDFKR</sequence>
<dbReference type="PANTHER" id="PTHR30336:SF20">
    <property type="entry name" value="DUF218 DOMAIN-CONTAINING PROTEIN"/>
    <property type="match status" value="1"/>
</dbReference>
<dbReference type="InterPro" id="IPR051599">
    <property type="entry name" value="Cell_Envelope_Assoc"/>
</dbReference>
<dbReference type="Proteomes" id="UP000054266">
    <property type="component" value="Unassembled WGS sequence"/>
</dbReference>
<dbReference type="AlphaFoldDB" id="A0A0D2FBC7"/>
<evidence type="ECO:0000313" key="2">
    <source>
        <dbReference type="Proteomes" id="UP000054266"/>
    </source>
</evidence>
<proteinExistence type="predicted"/>
<dbReference type="EMBL" id="KN846960">
    <property type="protein sequence ID" value="KIW65323.1"/>
    <property type="molecule type" value="Genomic_DNA"/>
</dbReference>
<gene>
    <name evidence="1" type="ORF">PV04_07593</name>
</gene>